<dbReference type="AlphaFoldDB" id="A0A7S8E6Y4"/>
<name>A0A7S8E6Y4_9CHLR</name>
<dbReference type="Proteomes" id="UP000594468">
    <property type="component" value="Chromosome"/>
</dbReference>
<sequence length="233" mass="26120">MPLPESLDALIRNRFANIEENAKLLEEVNDSGWALAKHYAIRFHQVKANVISLLMLMKLPRTNRLVDDLRHLADEGNIPESAVYKLLGIISAIKSDYEDGILDDIAERIEAEIAGDYLTQATSLLSEGDNGNFDHIPAAVLTGAILEDSLRRLCQRQDPPIEIMKSNGKGYKTLGTYIDDLKNAGLYNELTAKHLRAWADIRNKAAHGQFDEFGRNEVELMLQGVQNFLADYL</sequence>
<organism evidence="1 2">
    <name type="scientific">Phototrophicus methaneseepsis</name>
    <dbReference type="NCBI Taxonomy" id="2710758"/>
    <lineage>
        <taxon>Bacteria</taxon>
        <taxon>Bacillati</taxon>
        <taxon>Chloroflexota</taxon>
        <taxon>Candidatus Thermofontia</taxon>
        <taxon>Phototrophicales</taxon>
        <taxon>Phototrophicaceae</taxon>
        <taxon>Phototrophicus</taxon>
    </lineage>
</organism>
<accession>A0A7S8E6Y4</accession>
<protein>
    <submittedName>
        <fullName evidence="1">DUF4145 domain-containing protein</fullName>
    </submittedName>
</protein>
<reference evidence="1 2" key="1">
    <citation type="submission" date="2020-02" db="EMBL/GenBank/DDBJ databases">
        <authorList>
            <person name="Zheng R.K."/>
            <person name="Sun C.M."/>
        </authorList>
    </citation>
    <scope>NUCLEOTIDE SEQUENCE [LARGE SCALE GENOMIC DNA]</scope>
    <source>
        <strain evidence="2">rifampicinis</strain>
    </source>
</reference>
<keyword evidence="2" id="KW-1185">Reference proteome</keyword>
<evidence type="ECO:0000313" key="1">
    <source>
        <dbReference type="EMBL" id="QPC81505.1"/>
    </source>
</evidence>
<dbReference type="RefSeq" id="WP_195169578.1">
    <property type="nucleotide sequence ID" value="NZ_CP062983.1"/>
</dbReference>
<evidence type="ECO:0000313" key="2">
    <source>
        <dbReference type="Proteomes" id="UP000594468"/>
    </source>
</evidence>
<gene>
    <name evidence="1" type="ORF">G4Y79_17670</name>
</gene>
<dbReference type="EMBL" id="CP062983">
    <property type="protein sequence ID" value="QPC81505.1"/>
    <property type="molecule type" value="Genomic_DNA"/>
</dbReference>
<proteinExistence type="predicted"/>
<dbReference type="KEGG" id="pmet:G4Y79_17670"/>